<gene>
    <name evidence="2" type="ORF">HNP94_000389</name>
    <name evidence="3" type="ORF">HNP96_000628</name>
    <name evidence="1" type="ORF">MMJJ_15010</name>
</gene>
<evidence type="ECO:0000313" key="5">
    <source>
        <dbReference type="Proteomes" id="UP000567099"/>
    </source>
</evidence>
<proteinExistence type="predicted"/>
<reference evidence="4" key="1">
    <citation type="journal article" date="2018" name="Genome Announc.">
        <title>Complete Genome Sequence of the Methanococcus maripaludis Type Strain JJ (DSM 2067), a Model for Selenoprotein Synthesis in Archaea.</title>
        <authorList>
            <person name="Poehlein A."/>
            <person name="Heym D."/>
            <person name="Quitzke V."/>
            <person name="Fersch J."/>
            <person name="Daniel R."/>
            <person name="Rother M."/>
        </authorList>
    </citation>
    <scope>NUCLEOTIDE SEQUENCE [LARGE SCALE GENOMIC DNA]</scope>
    <source>
        <strain evidence="4">DSM 2067</strain>
    </source>
</reference>
<reference evidence="2 5" key="3">
    <citation type="submission" date="2020-07" db="EMBL/GenBank/DDBJ databases">
        <title>Genomic Encyclopedia of Type Strains, Phase IV (KMG-V): Genome sequencing to study the core and pangenomes of soil and plant-associated prokaryotes.</title>
        <authorList>
            <person name="Whitman W."/>
        </authorList>
    </citation>
    <scope>NUCLEOTIDE SEQUENCE [LARGE SCALE GENOMIC DNA]</scope>
    <source>
        <strain evidence="2 5">C13</strain>
        <strain evidence="3 6">D1</strain>
    </source>
</reference>
<dbReference type="RefSeq" id="WP_104838280.1">
    <property type="nucleotide sequence ID" value="NZ_CP026606.1"/>
</dbReference>
<dbReference type="Proteomes" id="UP000590564">
    <property type="component" value="Unassembled WGS sequence"/>
</dbReference>
<evidence type="ECO:0000313" key="6">
    <source>
        <dbReference type="Proteomes" id="UP000590564"/>
    </source>
</evidence>
<evidence type="ECO:0000313" key="1">
    <source>
        <dbReference type="EMBL" id="AVB76879.1"/>
    </source>
</evidence>
<dbReference type="KEGG" id="mmad:MMJJ_15010"/>
<accession>A0A2L1CC33</accession>
<evidence type="ECO:0000313" key="3">
    <source>
        <dbReference type="EMBL" id="MBB6496607.1"/>
    </source>
</evidence>
<evidence type="ECO:0000313" key="2">
    <source>
        <dbReference type="EMBL" id="MBA2863389.1"/>
    </source>
</evidence>
<dbReference type="EMBL" id="JACHED010000001">
    <property type="protein sequence ID" value="MBB6496607.1"/>
    <property type="molecule type" value="Genomic_DNA"/>
</dbReference>
<dbReference type="AlphaFoldDB" id="A0A2L1CC33"/>
<evidence type="ECO:0000313" key="4">
    <source>
        <dbReference type="Proteomes" id="UP000239462"/>
    </source>
</evidence>
<reference evidence="1" key="2">
    <citation type="submission" date="2018-02" db="EMBL/GenBank/DDBJ databases">
        <title>Complete genome sequence of the Methanococcus maripaludis type strain JJ (DSM 2067), a model for selenoprotein synthesis in Archaea.</title>
        <authorList>
            <person name="Poehlein A."/>
            <person name="Heym D."/>
            <person name="Quitzke V."/>
            <person name="Fersch J."/>
            <person name="Daniel R."/>
            <person name="Rother M."/>
        </authorList>
    </citation>
    <scope>NUCLEOTIDE SEQUENCE [LARGE SCALE GENOMIC DNA]</scope>
    <source>
        <strain evidence="1">DSM 2067</strain>
    </source>
</reference>
<dbReference type="Proteomes" id="UP000239462">
    <property type="component" value="Chromosome"/>
</dbReference>
<protein>
    <submittedName>
        <fullName evidence="1">Uncharacterized protein</fullName>
    </submittedName>
</protein>
<organism evidence="1 4">
    <name type="scientific">Methanococcus maripaludis</name>
    <name type="common">Methanococcus deltae</name>
    <dbReference type="NCBI Taxonomy" id="39152"/>
    <lineage>
        <taxon>Archaea</taxon>
        <taxon>Methanobacteriati</taxon>
        <taxon>Methanobacteriota</taxon>
        <taxon>Methanomada group</taxon>
        <taxon>Methanococci</taxon>
        <taxon>Methanococcales</taxon>
        <taxon>Methanococcaceae</taxon>
        <taxon>Methanococcus</taxon>
    </lineage>
</organism>
<dbReference type="EMBL" id="CP026606">
    <property type="protein sequence ID" value="AVB76879.1"/>
    <property type="molecule type" value="Genomic_DNA"/>
</dbReference>
<sequence>MKSYKIKLFFTGDEDIIKTENIEAENPFEAKEILLKKYGAIKPRIEDRSFEILSKIEILGYTIL</sequence>
<dbReference type="GeneID" id="36102585"/>
<dbReference type="Proteomes" id="UP000567099">
    <property type="component" value="Unassembled WGS sequence"/>
</dbReference>
<name>A0A2L1CC33_METMI</name>
<dbReference type="EMBL" id="JACDUO010000001">
    <property type="protein sequence ID" value="MBA2863389.1"/>
    <property type="molecule type" value="Genomic_DNA"/>
</dbReference>